<feature type="compositionally biased region" description="Acidic residues" evidence="2">
    <location>
        <begin position="135"/>
        <end position="147"/>
    </location>
</feature>
<sequence>MPIKADKIVKYVGSLDSMPSRIAKARVVELITDKEPFYLALVRLEKEVANLRRDKESFDLATKKLENEVTELKRKENLAKKLVVDEFKASKEYKEVVEEEVASYFGEGFDLCKKHVSLCFPDLDNEDIQINPDCADGDGDAEVDEDGTAMQDATLPINQLS</sequence>
<organism evidence="3 4">
    <name type="scientific">Actinidia rufa</name>
    <dbReference type="NCBI Taxonomy" id="165716"/>
    <lineage>
        <taxon>Eukaryota</taxon>
        <taxon>Viridiplantae</taxon>
        <taxon>Streptophyta</taxon>
        <taxon>Embryophyta</taxon>
        <taxon>Tracheophyta</taxon>
        <taxon>Spermatophyta</taxon>
        <taxon>Magnoliopsida</taxon>
        <taxon>eudicotyledons</taxon>
        <taxon>Gunneridae</taxon>
        <taxon>Pentapetalae</taxon>
        <taxon>asterids</taxon>
        <taxon>Ericales</taxon>
        <taxon>Actinidiaceae</taxon>
        <taxon>Actinidia</taxon>
    </lineage>
</organism>
<dbReference type="AlphaFoldDB" id="A0A7J0FXW4"/>
<feature type="coiled-coil region" evidence="1">
    <location>
        <begin position="41"/>
        <end position="82"/>
    </location>
</feature>
<keyword evidence="1" id="KW-0175">Coiled coil</keyword>
<evidence type="ECO:0000313" key="3">
    <source>
        <dbReference type="EMBL" id="GFZ03506.1"/>
    </source>
</evidence>
<protein>
    <submittedName>
        <fullName evidence="3">Uncharacterized protein</fullName>
    </submittedName>
</protein>
<evidence type="ECO:0000256" key="1">
    <source>
        <dbReference type="SAM" id="Coils"/>
    </source>
</evidence>
<accession>A0A7J0FXW4</accession>
<dbReference type="Proteomes" id="UP000585474">
    <property type="component" value="Unassembled WGS sequence"/>
</dbReference>
<reference evidence="3 4" key="1">
    <citation type="submission" date="2019-07" db="EMBL/GenBank/DDBJ databases">
        <title>De Novo Assembly of kiwifruit Actinidia rufa.</title>
        <authorList>
            <person name="Sugita-Konishi S."/>
            <person name="Sato K."/>
            <person name="Mori E."/>
            <person name="Abe Y."/>
            <person name="Kisaki G."/>
            <person name="Hamano K."/>
            <person name="Suezawa K."/>
            <person name="Otani M."/>
            <person name="Fukuda T."/>
            <person name="Manabe T."/>
            <person name="Gomi K."/>
            <person name="Tabuchi M."/>
            <person name="Akimitsu K."/>
            <person name="Kataoka I."/>
        </authorList>
    </citation>
    <scope>NUCLEOTIDE SEQUENCE [LARGE SCALE GENOMIC DNA]</scope>
    <source>
        <strain evidence="4">cv. Fuchu</strain>
    </source>
</reference>
<name>A0A7J0FXW4_9ERIC</name>
<proteinExistence type="predicted"/>
<dbReference type="EMBL" id="BJWL01000016">
    <property type="protein sequence ID" value="GFZ03506.1"/>
    <property type="molecule type" value="Genomic_DNA"/>
</dbReference>
<gene>
    <name evidence="3" type="ORF">Acr_16g0001300</name>
</gene>
<feature type="region of interest" description="Disordered" evidence="2">
    <location>
        <begin position="133"/>
        <end position="161"/>
    </location>
</feature>
<keyword evidence="4" id="KW-1185">Reference proteome</keyword>
<evidence type="ECO:0000313" key="4">
    <source>
        <dbReference type="Proteomes" id="UP000585474"/>
    </source>
</evidence>
<comment type="caution">
    <text evidence="3">The sequence shown here is derived from an EMBL/GenBank/DDBJ whole genome shotgun (WGS) entry which is preliminary data.</text>
</comment>
<evidence type="ECO:0000256" key="2">
    <source>
        <dbReference type="SAM" id="MobiDB-lite"/>
    </source>
</evidence>